<name>A0ABY9CXG5_VITVI</name>
<proteinExistence type="predicted"/>
<keyword evidence="3" id="KW-1185">Reference proteome</keyword>
<feature type="compositionally biased region" description="Basic residues" evidence="1">
    <location>
        <begin position="190"/>
        <end position="201"/>
    </location>
</feature>
<protein>
    <submittedName>
        <fullName evidence="2">Uncharacterized protein</fullName>
    </submittedName>
</protein>
<dbReference type="EMBL" id="CP126659">
    <property type="protein sequence ID" value="WJZ98915.1"/>
    <property type="molecule type" value="Genomic_DNA"/>
</dbReference>
<evidence type="ECO:0000256" key="1">
    <source>
        <dbReference type="SAM" id="MobiDB-lite"/>
    </source>
</evidence>
<gene>
    <name evidence="2" type="ORF">VitviT2T_017405</name>
</gene>
<accession>A0ABY9CXG5</accession>
<dbReference type="Proteomes" id="UP001227230">
    <property type="component" value="Chromosome 12"/>
</dbReference>
<feature type="region of interest" description="Disordered" evidence="1">
    <location>
        <begin position="175"/>
        <end position="201"/>
    </location>
</feature>
<evidence type="ECO:0000313" key="2">
    <source>
        <dbReference type="EMBL" id="WJZ98915.1"/>
    </source>
</evidence>
<evidence type="ECO:0000313" key="3">
    <source>
        <dbReference type="Proteomes" id="UP001227230"/>
    </source>
</evidence>
<sequence length="201" mass="22704">MLAAGGEVLLERLPAAGKGGQGVVWQLQELSEQAVRDIWRVRVFQGEQRERESYGEKCDRSKYARLLGKASEPKGVSCAMHRFEMRCIEERTKKKKVYNQDPEAGDNVTGNIRVFCQCCPFRKGGAIIWYCDSCRLRCLTNGDFSVGRDAKCAEVQVFVAKMLMQVEWSPPRALVDWDPNGNQGPTVPKPVKHPNSRHAYL</sequence>
<organism evidence="2 3">
    <name type="scientific">Vitis vinifera</name>
    <name type="common">Grape</name>
    <dbReference type="NCBI Taxonomy" id="29760"/>
    <lineage>
        <taxon>Eukaryota</taxon>
        <taxon>Viridiplantae</taxon>
        <taxon>Streptophyta</taxon>
        <taxon>Embryophyta</taxon>
        <taxon>Tracheophyta</taxon>
        <taxon>Spermatophyta</taxon>
        <taxon>Magnoliopsida</taxon>
        <taxon>eudicotyledons</taxon>
        <taxon>Gunneridae</taxon>
        <taxon>Pentapetalae</taxon>
        <taxon>rosids</taxon>
        <taxon>Vitales</taxon>
        <taxon>Vitaceae</taxon>
        <taxon>Viteae</taxon>
        <taxon>Vitis</taxon>
    </lineage>
</organism>
<reference evidence="2 3" key="1">
    <citation type="journal article" date="2023" name="Hortic Res">
        <title>The complete reference genome for grapevine (Vitis vinifera L.) genetics and breeding.</title>
        <authorList>
            <person name="Shi X."/>
            <person name="Cao S."/>
            <person name="Wang X."/>
            <person name="Huang S."/>
            <person name="Wang Y."/>
            <person name="Liu Z."/>
            <person name="Liu W."/>
            <person name="Leng X."/>
            <person name="Peng Y."/>
            <person name="Wang N."/>
            <person name="Wang Y."/>
            <person name="Ma Z."/>
            <person name="Xu X."/>
            <person name="Zhang F."/>
            <person name="Xue H."/>
            <person name="Zhong H."/>
            <person name="Wang Y."/>
            <person name="Zhang K."/>
            <person name="Velt A."/>
            <person name="Avia K."/>
            <person name="Holtgrawe D."/>
            <person name="Grimplet J."/>
            <person name="Matus J.T."/>
            <person name="Ware D."/>
            <person name="Wu X."/>
            <person name="Wang H."/>
            <person name="Liu C."/>
            <person name="Fang Y."/>
            <person name="Rustenholz C."/>
            <person name="Cheng Z."/>
            <person name="Xiao H."/>
            <person name="Zhou Y."/>
        </authorList>
    </citation>
    <scope>NUCLEOTIDE SEQUENCE [LARGE SCALE GENOMIC DNA]</scope>
    <source>
        <strain evidence="3">cv. Pinot noir / PN40024</strain>
        <tissue evidence="2">Leaf</tissue>
    </source>
</reference>